<dbReference type="AlphaFoldDB" id="A0A4R2QQI1"/>
<dbReference type="Proteomes" id="UP000294911">
    <property type="component" value="Unassembled WGS sequence"/>
</dbReference>
<dbReference type="InterPro" id="IPR001647">
    <property type="entry name" value="HTH_TetR"/>
</dbReference>
<dbReference type="GO" id="GO:0003700">
    <property type="term" value="F:DNA-binding transcription factor activity"/>
    <property type="evidence" value="ECO:0007669"/>
    <property type="project" value="TreeGrafter"/>
</dbReference>
<proteinExistence type="predicted"/>
<evidence type="ECO:0000256" key="4">
    <source>
        <dbReference type="PROSITE-ProRule" id="PRU00335"/>
    </source>
</evidence>
<sequence>MTSTPAEAARSSEDALARAARELFTASGYADAHVTGIANAAGVSLSRFYARFGSKERAYREIMGAEPPEAGEAAGQRLSGKARRTRQALLVAARTCIERDGYHPARINDIAELAGTSVGTFYTYFSSKQDVFTEVTRQVVAELQSLGSSSLHSEGGESVRPGIPERIEQAIRRYIAGYERYVQLVLRVDEAVAEQPELMPLRLAAHHGFAERIAASLRRWQEAGIVDPELDAEHAGHALAAMVGHATRVWLTFGEKHDRETAIRTLTRLWTNGIGLRETPRPQPQDP</sequence>
<dbReference type="PANTHER" id="PTHR30055">
    <property type="entry name" value="HTH-TYPE TRANSCRIPTIONAL REGULATOR RUTR"/>
    <property type="match status" value="1"/>
</dbReference>
<dbReference type="InterPro" id="IPR036271">
    <property type="entry name" value="Tet_transcr_reg_TetR-rel_C_sf"/>
</dbReference>
<feature type="domain" description="HTH tetR-type" evidence="5">
    <location>
        <begin position="10"/>
        <end position="70"/>
    </location>
</feature>
<keyword evidence="2 4" id="KW-0238">DNA-binding</keyword>
<feature type="domain" description="HTH tetR-type" evidence="5">
    <location>
        <begin position="83"/>
        <end position="143"/>
    </location>
</feature>
<keyword evidence="3" id="KW-0804">Transcription</keyword>
<accession>A0A4R2QQI1</accession>
<evidence type="ECO:0000256" key="1">
    <source>
        <dbReference type="ARBA" id="ARBA00023015"/>
    </source>
</evidence>
<evidence type="ECO:0000256" key="2">
    <source>
        <dbReference type="ARBA" id="ARBA00023125"/>
    </source>
</evidence>
<feature type="DNA-binding region" description="H-T-H motif" evidence="4">
    <location>
        <begin position="33"/>
        <end position="52"/>
    </location>
</feature>
<comment type="caution">
    <text evidence="6">The sequence shown here is derived from an EMBL/GenBank/DDBJ whole genome shotgun (WGS) entry which is preliminary data.</text>
</comment>
<reference evidence="6 7" key="1">
    <citation type="submission" date="2019-03" db="EMBL/GenBank/DDBJ databases">
        <title>Genomic Encyclopedia of Type Strains, Phase IV (KMG-IV): sequencing the most valuable type-strain genomes for metagenomic binning, comparative biology and taxonomic classification.</title>
        <authorList>
            <person name="Goeker M."/>
        </authorList>
    </citation>
    <scope>NUCLEOTIDE SEQUENCE [LARGE SCALE GENOMIC DNA]</scope>
    <source>
        <strain evidence="6 7">DSM 45765</strain>
    </source>
</reference>
<name>A0A4R2QQI1_9PSEU</name>
<dbReference type="PANTHER" id="PTHR30055:SF234">
    <property type="entry name" value="HTH-TYPE TRANSCRIPTIONAL REGULATOR BETI"/>
    <property type="match status" value="1"/>
</dbReference>
<dbReference type="GO" id="GO:0000976">
    <property type="term" value="F:transcription cis-regulatory region binding"/>
    <property type="evidence" value="ECO:0007669"/>
    <property type="project" value="TreeGrafter"/>
</dbReference>
<evidence type="ECO:0000259" key="5">
    <source>
        <dbReference type="PROSITE" id="PS50977"/>
    </source>
</evidence>
<evidence type="ECO:0000313" key="6">
    <source>
        <dbReference type="EMBL" id="TCP52002.1"/>
    </source>
</evidence>
<organism evidence="6 7">
    <name type="scientific">Tamaricihabitans halophyticus</name>
    <dbReference type="NCBI Taxonomy" id="1262583"/>
    <lineage>
        <taxon>Bacteria</taxon>
        <taxon>Bacillati</taxon>
        <taxon>Actinomycetota</taxon>
        <taxon>Actinomycetes</taxon>
        <taxon>Pseudonocardiales</taxon>
        <taxon>Pseudonocardiaceae</taxon>
        <taxon>Tamaricihabitans</taxon>
    </lineage>
</organism>
<dbReference type="InterPro" id="IPR009057">
    <property type="entry name" value="Homeodomain-like_sf"/>
</dbReference>
<dbReference type="SUPFAM" id="SSF46689">
    <property type="entry name" value="Homeodomain-like"/>
    <property type="match status" value="2"/>
</dbReference>
<dbReference type="PRINTS" id="PR00455">
    <property type="entry name" value="HTHTETR"/>
</dbReference>
<gene>
    <name evidence="6" type="ORF">EV191_106166</name>
</gene>
<keyword evidence="1" id="KW-0805">Transcription regulation</keyword>
<dbReference type="OrthoDB" id="4214267at2"/>
<evidence type="ECO:0000313" key="7">
    <source>
        <dbReference type="Proteomes" id="UP000294911"/>
    </source>
</evidence>
<dbReference type="PROSITE" id="PS50977">
    <property type="entry name" value="HTH_TETR_2"/>
    <property type="match status" value="2"/>
</dbReference>
<dbReference type="InterPro" id="IPR050109">
    <property type="entry name" value="HTH-type_TetR-like_transc_reg"/>
</dbReference>
<dbReference type="Gene3D" id="1.10.357.10">
    <property type="entry name" value="Tetracycline Repressor, domain 2"/>
    <property type="match status" value="1"/>
</dbReference>
<evidence type="ECO:0000256" key="3">
    <source>
        <dbReference type="ARBA" id="ARBA00023163"/>
    </source>
</evidence>
<dbReference type="EMBL" id="SLXQ01000006">
    <property type="protein sequence ID" value="TCP52002.1"/>
    <property type="molecule type" value="Genomic_DNA"/>
</dbReference>
<feature type="DNA-binding region" description="H-T-H motif" evidence="4">
    <location>
        <begin position="106"/>
        <end position="125"/>
    </location>
</feature>
<dbReference type="Gene3D" id="1.10.10.60">
    <property type="entry name" value="Homeodomain-like"/>
    <property type="match status" value="2"/>
</dbReference>
<dbReference type="Pfam" id="PF00440">
    <property type="entry name" value="TetR_N"/>
    <property type="match status" value="2"/>
</dbReference>
<keyword evidence="7" id="KW-1185">Reference proteome</keyword>
<dbReference type="RefSeq" id="WP_132877856.1">
    <property type="nucleotide sequence ID" value="NZ_SLXQ01000006.1"/>
</dbReference>
<protein>
    <submittedName>
        <fullName evidence="6">TetR family transcriptional regulator</fullName>
    </submittedName>
</protein>
<dbReference type="SUPFAM" id="SSF48498">
    <property type="entry name" value="Tetracyclin repressor-like, C-terminal domain"/>
    <property type="match status" value="1"/>
</dbReference>